<comment type="subcellular location">
    <subcellularLocation>
        <location evidence="8">Cytoplasm</location>
    </subcellularLocation>
</comment>
<comment type="catalytic activity">
    <reaction evidence="2 8">
        <text>Release of an N-terminal amino acid, preferentially leucine, but not glutamic or aspartic acids.</text>
        <dbReference type="EC" id="3.4.11.10"/>
    </reaction>
</comment>
<evidence type="ECO:0000256" key="5">
    <source>
        <dbReference type="ARBA" id="ARBA00022670"/>
    </source>
</evidence>
<proteinExistence type="inferred from homology"/>
<dbReference type="RefSeq" id="WP_101309916.1">
    <property type="nucleotide sequence ID" value="NZ_MVDE01000015.1"/>
</dbReference>
<dbReference type="InterPro" id="IPR000819">
    <property type="entry name" value="Peptidase_M17_C"/>
</dbReference>
<evidence type="ECO:0000256" key="7">
    <source>
        <dbReference type="ARBA" id="ARBA00023211"/>
    </source>
</evidence>
<sequence length="479" mass="52894">MKIEVKSFQKPDENENILFLATAGNYKNLPLSEQEMKFAEEQIAAENTLIELNRYTHKIYLHVADNKKYTNSDLEKMRKLGFSFHARIQESKIAKIVLQDYLNDAEAILAFAEGVALTNYQFLKYFTDTKKQKHTLEEVIIYSDAVSSTQLNELIAVVEGVKFARELVNEPLSYLTAEKLSEEIQEMGVKAGFTVDVFGKKKIESLKMGGLLAVNKGSLDEPTFSILEWKSKEAVNSKPIVFVGKGVVYDTGGLSLKPTKDSMDLMKSDMGGAASVAGAIYAIAKAKLPIHVIGLIPATDNRPGGNAYVPGDVIKMYNGKTVEVLNTDAEGRMLLADALSYADQYQPEFVVDLATLTGAAAVAIGKYGMVAMGNEDSKDKMTQLKESGEKVYERLVEFPFWEEFGELIKSDIADLKNIGGRDGGAITAGKFLEHFTNYPWIHLDIAGPAFVSTTDNYRGKGGTGVGVRLLFEFIKQYRS</sequence>
<feature type="active site" evidence="8">
    <location>
        <position position="257"/>
    </location>
</feature>
<dbReference type="AlphaFoldDB" id="A0A2N3I7R4"/>
<feature type="binding site" evidence="8">
    <location>
        <position position="245"/>
    </location>
    <ligand>
        <name>Mn(2+)</name>
        <dbReference type="ChEBI" id="CHEBI:29035"/>
        <label>2</label>
    </ligand>
</feature>
<feature type="active site" evidence="8">
    <location>
        <position position="332"/>
    </location>
</feature>
<dbReference type="PROSITE" id="PS00631">
    <property type="entry name" value="CYTOSOL_AP"/>
    <property type="match status" value="1"/>
</dbReference>
<keyword evidence="4 8" id="KW-0031">Aminopeptidase</keyword>
<dbReference type="Proteomes" id="UP000233618">
    <property type="component" value="Unassembled WGS sequence"/>
</dbReference>
<feature type="binding site" evidence="8">
    <location>
        <position position="250"/>
    </location>
    <ligand>
        <name>Mn(2+)</name>
        <dbReference type="ChEBI" id="CHEBI:29035"/>
        <label>1</label>
    </ligand>
</feature>
<dbReference type="Gene3D" id="3.40.630.10">
    <property type="entry name" value="Zn peptidases"/>
    <property type="match status" value="1"/>
</dbReference>
<feature type="domain" description="Cytosol aminopeptidase" evidence="9">
    <location>
        <begin position="326"/>
        <end position="333"/>
    </location>
</feature>
<dbReference type="PANTHER" id="PTHR11963:SF23">
    <property type="entry name" value="CYTOSOL AMINOPEPTIDASE"/>
    <property type="match status" value="1"/>
</dbReference>
<dbReference type="PANTHER" id="PTHR11963">
    <property type="entry name" value="LEUCINE AMINOPEPTIDASE-RELATED"/>
    <property type="match status" value="1"/>
</dbReference>
<keyword evidence="5 8" id="KW-0645">Protease</keyword>
<comment type="catalytic activity">
    <reaction evidence="1 8">
        <text>Release of an N-terminal amino acid, Xaa-|-Yaa-, in which Xaa is preferably Leu, but may be other amino acids including Pro although not Arg or Lys, and Yaa may be Pro. Amino acid amides and methyl esters are also readily hydrolyzed, but rates on arylamides are exceedingly low.</text>
        <dbReference type="EC" id="3.4.11.1"/>
    </reaction>
</comment>
<dbReference type="EC" id="3.4.11.1" evidence="8"/>
<dbReference type="GO" id="GO:0005737">
    <property type="term" value="C:cytoplasm"/>
    <property type="evidence" value="ECO:0007669"/>
    <property type="project" value="UniProtKB-SubCell"/>
</dbReference>
<dbReference type="InterPro" id="IPR043472">
    <property type="entry name" value="Macro_dom-like"/>
</dbReference>
<feature type="binding site" evidence="8">
    <location>
        <position position="330"/>
    </location>
    <ligand>
        <name>Mn(2+)</name>
        <dbReference type="ChEBI" id="CHEBI:29035"/>
        <label>1</label>
    </ligand>
</feature>
<dbReference type="PRINTS" id="PR00481">
    <property type="entry name" value="LAMNOPPTDASE"/>
</dbReference>
<reference evidence="10 11" key="1">
    <citation type="journal article" date="2017" name="Front. Microbiol.">
        <title>Labilibaculum manganireducens gen. nov., sp. nov. and Labilibaculum filiforme sp. nov., Novel Bacteroidetes Isolated from Subsurface Sediments of the Baltic Sea.</title>
        <authorList>
            <person name="Vandieken V."/>
            <person name="Marshall I.P."/>
            <person name="Niemann H."/>
            <person name="Engelen B."/>
            <person name="Cypionka H."/>
        </authorList>
    </citation>
    <scope>NUCLEOTIDE SEQUENCE [LARGE SCALE GENOMIC DNA]</scope>
    <source>
        <strain evidence="10 11">59.10-2M</strain>
    </source>
</reference>
<evidence type="ECO:0000259" key="9">
    <source>
        <dbReference type="PROSITE" id="PS00631"/>
    </source>
</evidence>
<organism evidence="10 11">
    <name type="scientific">Labilibaculum manganireducens</name>
    <dbReference type="NCBI Taxonomy" id="1940525"/>
    <lineage>
        <taxon>Bacteria</taxon>
        <taxon>Pseudomonadati</taxon>
        <taxon>Bacteroidota</taxon>
        <taxon>Bacteroidia</taxon>
        <taxon>Marinilabiliales</taxon>
        <taxon>Marinifilaceae</taxon>
        <taxon>Labilibaculum</taxon>
    </lineage>
</organism>
<evidence type="ECO:0000256" key="3">
    <source>
        <dbReference type="ARBA" id="ARBA00009528"/>
    </source>
</evidence>
<dbReference type="SUPFAM" id="SSF53187">
    <property type="entry name" value="Zn-dependent exopeptidases"/>
    <property type="match status" value="1"/>
</dbReference>
<gene>
    <name evidence="8" type="primary">pepA</name>
    <name evidence="10" type="ORF">BZG01_11100</name>
</gene>
<keyword evidence="8" id="KW-0479">Metal-binding</keyword>
<keyword evidence="6 8" id="KW-0378">Hydrolase</keyword>
<evidence type="ECO:0000256" key="8">
    <source>
        <dbReference type="HAMAP-Rule" id="MF_00181"/>
    </source>
</evidence>
<dbReference type="InterPro" id="IPR011356">
    <property type="entry name" value="Leucine_aapep/pepB"/>
</dbReference>
<dbReference type="CDD" id="cd00433">
    <property type="entry name" value="Peptidase_M17"/>
    <property type="match status" value="1"/>
</dbReference>
<keyword evidence="8" id="KW-0963">Cytoplasm</keyword>
<name>A0A2N3I7R4_9BACT</name>
<comment type="caution">
    <text evidence="10">The sequence shown here is derived from an EMBL/GenBank/DDBJ whole genome shotgun (WGS) entry which is preliminary data.</text>
</comment>
<keyword evidence="11" id="KW-1185">Reference proteome</keyword>
<dbReference type="HAMAP" id="MF_00181">
    <property type="entry name" value="Cytosol_peptidase_M17"/>
    <property type="match status" value="1"/>
</dbReference>
<dbReference type="SUPFAM" id="SSF52949">
    <property type="entry name" value="Macro domain-like"/>
    <property type="match status" value="1"/>
</dbReference>
<comment type="cofactor">
    <cofactor evidence="8">
        <name>Mn(2+)</name>
        <dbReference type="ChEBI" id="CHEBI:29035"/>
    </cofactor>
    <text evidence="8">Binds 2 manganese ions per subunit.</text>
</comment>
<dbReference type="Pfam" id="PF00883">
    <property type="entry name" value="Peptidase_M17"/>
    <property type="match status" value="1"/>
</dbReference>
<evidence type="ECO:0000256" key="1">
    <source>
        <dbReference type="ARBA" id="ARBA00000135"/>
    </source>
</evidence>
<dbReference type="EC" id="3.4.11.10" evidence="8"/>
<dbReference type="Gene3D" id="3.40.220.10">
    <property type="entry name" value="Leucine Aminopeptidase, subunit E, domain 1"/>
    <property type="match status" value="1"/>
</dbReference>
<evidence type="ECO:0000256" key="4">
    <source>
        <dbReference type="ARBA" id="ARBA00022438"/>
    </source>
</evidence>
<feature type="binding site" evidence="8">
    <location>
        <position position="330"/>
    </location>
    <ligand>
        <name>Mn(2+)</name>
        <dbReference type="ChEBI" id="CHEBI:29035"/>
        <label>2</label>
    </ligand>
</feature>
<dbReference type="GO" id="GO:0030145">
    <property type="term" value="F:manganese ion binding"/>
    <property type="evidence" value="ECO:0007669"/>
    <property type="project" value="UniProtKB-UniRule"/>
</dbReference>
<evidence type="ECO:0000256" key="6">
    <source>
        <dbReference type="ARBA" id="ARBA00022801"/>
    </source>
</evidence>
<feature type="binding site" evidence="8">
    <location>
        <position position="250"/>
    </location>
    <ligand>
        <name>Mn(2+)</name>
        <dbReference type="ChEBI" id="CHEBI:29035"/>
        <label>2</label>
    </ligand>
</feature>
<dbReference type="InterPro" id="IPR023042">
    <property type="entry name" value="Peptidase_M17_leu_NH2_pept"/>
</dbReference>
<dbReference type="GO" id="GO:0070006">
    <property type="term" value="F:metalloaminopeptidase activity"/>
    <property type="evidence" value="ECO:0007669"/>
    <property type="project" value="InterPro"/>
</dbReference>
<comment type="function">
    <text evidence="8">Presumably involved in the processing and regular turnover of intracellular proteins. Catalyzes the removal of unsubstituted N-terminal amino acids from various peptides.</text>
</comment>
<feature type="binding site" evidence="8">
    <location>
        <position position="328"/>
    </location>
    <ligand>
        <name>Mn(2+)</name>
        <dbReference type="ChEBI" id="CHEBI:29035"/>
        <label>1</label>
    </ligand>
</feature>
<comment type="similarity">
    <text evidence="3 8">Belongs to the peptidase M17 family.</text>
</comment>
<evidence type="ECO:0000313" key="10">
    <source>
        <dbReference type="EMBL" id="PKQ66351.1"/>
    </source>
</evidence>
<protein>
    <recommendedName>
        <fullName evidence="8">Probable cytosol aminopeptidase</fullName>
        <ecNumber evidence="8">3.4.11.1</ecNumber>
    </recommendedName>
    <alternativeName>
        <fullName evidence="8">Leucine aminopeptidase</fullName>
        <shortName evidence="8">LAP</shortName>
        <ecNumber evidence="8">3.4.11.10</ecNumber>
    </alternativeName>
    <alternativeName>
        <fullName evidence="8">Leucyl aminopeptidase</fullName>
    </alternativeName>
</protein>
<evidence type="ECO:0000313" key="11">
    <source>
        <dbReference type="Proteomes" id="UP000233618"/>
    </source>
</evidence>
<keyword evidence="7 8" id="KW-0464">Manganese</keyword>
<dbReference type="EMBL" id="MVDE01000015">
    <property type="protein sequence ID" value="PKQ66351.1"/>
    <property type="molecule type" value="Genomic_DNA"/>
</dbReference>
<dbReference type="GO" id="GO:0006508">
    <property type="term" value="P:proteolysis"/>
    <property type="evidence" value="ECO:0007669"/>
    <property type="project" value="UniProtKB-KW"/>
</dbReference>
<accession>A0A2N3I7R4</accession>
<feature type="binding site" evidence="8">
    <location>
        <position position="269"/>
    </location>
    <ligand>
        <name>Mn(2+)</name>
        <dbReference type="ChEBI" id="CHEBI:29035"/>
        <label>2</label>
    </ligand>
</feature>
<evidence type="ECO:0000256" key="2">
    <source>
        <dbReference type="ARBA" id="ARBA00000967"/>
    </source>
</evidence>